<protein>
    <submittedName>
        <fullName evidence="1">Uncharacterized protein</fullName>
    </submittedName>
</protein>
<dbReference type="EMBL" id="SDPV01000001">
    <property type="protein sequence ID" value="RXZ66154.1"/>
    <property type="molecule type" value="Genomic_DNA"/>
</dbReference>
<dbReference type="Proteomes" id="UP000293623">
    <property type="component" value="Unassembled WGS sequence"/>
</dbReference>
<organism evidence="1 2">
    <name type="scientific">Pelagerythrobacter rhizovicinus</name>
    <dbReference type="NCBI Taxonomy" id="2268576"/>
    <lineage>
        <taxon>Bacteria</taxon>
        <taxon>Pseudomonadati</taxon>
        <taxon>Pseudomonadota</taxon>
        <taxon>Alphaproteobacteria</taxon>
        <taxon>Sphingomonadales</taxon>
        <taxon>Erythrobacteraceae</taxon>
        <taxon>Pelagerythrobacter</taxon>
    </lineage>
</organism>
<reference evidence="1 2" key="1">
    <citation type="submission" date="2019-01" db="EMBL/GenBank/DDBJ databases">
        <title>Altererythrobacter rhizovicinus sp. nov., isolated from the rhizosphere soil of Haloxylon ammodendron.</title>
        <authorList>
            <person name="Li H.-P."/>
            <person name="Gou J.-Y."/>
            <person name="Yao D."/>
            <person name="Han Q.-Q."/>
            <person name="Shao K.-Z."/>
            <person name="Zhao Q."/>
            <person name="Zhang J.-L."/>
        </authorList>
    </citation>
    <scope>NUCLEOTIDE SEQUENCE [LARGE SCALE GENOMIC DNA]</scope>
    <source>
        <strain evidence="1 2">AY-3R</strain>
    </source>
</reference>
<sequence>MHWISLPLAAIAFAGPIQSDSARTPEQGRLPADYRPCTGTVPVFNPEGCPPARLTAEEPAAPEEHACEDRISLVREATGQPKLDRQPATPERPHMIAAVDKRIDGCAVMQMHRDVDDIRPLPAAPDQQAKVYRGG</sequence>
<dbReference type="RefSeq" id="WP_129523628.1">
    <property type="nucleotide sequence ID" value="NZ_SDPV01000001.1"/>
</dbReference>
<evidence type="ECO:0000313" key="2">
    <source>
        <dbReference type="Proteomes" id="UP000293623"/>
    </source>
</evidence>
<dbReference type="OrthoDB" id="7392086at2"/>
<keyword evidence="2" id="KW-1185">Reference proteome</keyword>
<name>A0A4Q2KLG5_9SPHN</name>
<evidence type="ECO:0000313" key="1">
    <source>
        <dbReference type="EMBL" id="RXZ66154.1"/>
    </source>
</evidence>
<accession>A0A4Q2KLG5</accession>
<dbReference type="AlphaFoldDB" id="A0A4Q2KLG5"/>
<proteinExistence type="predicted"/>
<gene>
    <name evidence="1" type="ORF">ETX26_05430</name>
</gene>
<comment type="caution">
    <text evidence="1">The sequence shown here is derived from an EMBL/GenBank/DDBJ whole genome shotgun (WGS) entry which is preliminary data.</text>
</comment>